<accession>A0ABW4SAA1</accession>
<evidence type="ECO:0000256" key="1">
    <source>
        <dbReference type="SAM" id="Phobius"/>
    </source>
</evidence>
<feature type="transmembrane region" description="Helical" evidence="1">
    <location>
        <begin position="178"/>
        <end position="196"/>
    </location>
</feature>
<feature type="transmembrane region" description="Helical" evidence="1">
    <location>
        <begin position="137"/>
        <end position="157"/>
    </location>
</feature>
<feature type="transmembrane region" description="Helical" evidence="1">
    <location>
        <begin position="202"/>
        <end position="221"/>
    </location>
</feature>
<proteinExistence type="predicted"/>
<dbReference type="PANTHER" id="PTHR39430">
    <property type="entry name" value="MEMBRANE-ASSOCIATED PROTEASE-RELATED"/>
    <property type="match status" value="1"/>
</dbReference>
<dbReference type="Proteomes" id="UP001597353">
    <property type="component" value="Unassembled WGS sequence"/>
</dbReference>
<dbReference type="Pfam" id="PF02517">
    <property type="entry name" value="Rce1-like"/>
    <property type="match status" value="1"/>
</dbReference>
<comment type="caution">
    <text evidence="3">The sequence shown here is derived from an EMBL/GenBank/DDBJ whole genome shotgun (WGS) entry which is preliminary data.</text>
</comment>
<dbReference type="GO" id="GO:0016787">
    <property type="term" value="F:hydrolase activity"/>
    <property type="evidence" value="ECO:0007669"/>
    <property type="project" value="UniProtKB-KW"/>
</dbReference>
<dbReference type="EC" id="3.4.-.-" evidence="3"/>
<protein>
    <submittedName>
        <fullName evidence="3">CPBP family intramembrane glutamic endopeptidase</fullName>
        <ecNumber evidence="3">3.4.-.-</ecNumber>
    </submittedName>
</protein>
<organism evidence="3 4">
    <name type="scientific">Halodurantibacterium flavum</name>
    <dbReference type="NCBI Taxonomy" id="1382802"/>
    <lineage>
        <taxon>Bacteria</taxon>
        <taxon>Pseudomonadati</taxon>
        <taxon>Pseudomonadota</taxon>
        <taxon>Alphaproteobacteria</taxon>
        <taxon>Rhodobacterales</taxon>
        <taxon>Paracoccaceae</taxon>
        <taxon>Halodurantibacterium</taxon>
    </lineage>
</organism>
<reference evidence="4" key="1">
    <citation type="journal article" date="2019" name="Int. J. Syst. Evol. Microbiol.">
        <title>The Global Catalogue of Microorganisms (GCM) 10K type strain sequencing project: providing services to taxonomists for standard genome sequencing and annotation.</title>
        <authorList>
            <consortium name="The Broad Institute Genomics Platform"/>
            <consortium name="The Broad Institute Genome Sequencing Center for Infectious Disease"/>
            <person name="Wu L."/>
            <person name="Ma J."/>
        </authorList>
    </citation>
    <scope>NUCLEOTIDE SEQUENCE [LARGE SCALE GENOMIC DNA]</scope>
    <source>
        <strain evidence="4">CGMCC 4.7242</strain>
    </source>
</reference>
<dbReference type="EMBL" id="JBHUGH010000032">
    <property type="protein sequence ID" value="MFD1914048.1"/>
    <property type="molecule type" value="Genomic_DNA"/>
</dbReference>
<name>A0ABW4SAA1_9RHOB</name>
<feature type="transmembrane region" description="Helical" evidence="1">
    <location>
        <begin position="267"/>
        <end position="285"/>
    </location>
</feature>
<feature type="transmembrane region" description="Helical" evidence="1">
    <location>
        <begin position="103"/>
        <end position="125"/>
    </location>
</feature>
<sequence>MTPAFERYIEPARRRPQLWRVALGLVLIVVIYVIPLAGIAFLPDLPPQVENFLDHLLIGPWLTLVILASFLPAILGVIVAVRLLHRRSAASLIGPRRPAFRDFLITAGVMLGLAAIASVLASIFAPPEEGIYRNLPLIVWLAFLPLGVLGILVQTGAEELIFRGYLQQQLAARFRSPLIWMLLPSILFGALHYNPLEMGGNSLLVVFVTGLVGLLAADLTARTGTLGAAWGLHAANNALALLFVAAPGPLGGLGLWVRQMPQSAPEMIPLLLLDVASLLVIWAVARRLLRR</sequence>
<evidence type="ECO:0000259" key="2">
    <source>
        <dbReference type="Pfam" id="PF02517"/>
    </source>
</evidence>
<keyword evidence="1" id="KW-1133">Transmembrane helix</keyword>
<dbReference type="RefSeq" id="WP_390264933.1">
    <property type="nucleotide sequence ID" value="NZ_JBHUGH010000032.1"/>
</dbReference>
<evidence type="ECO:0000313" key="3">
    <source>
        <dbReference type="EMBL" id="MFD1914048.1"/>
    </source>
</evidence>
<dbReference type="PANTHER" id="PTHR39430:SF1">
    <property type="entry name" value="PROTEASE"/>
    <property type="match status" value="1"/>
</dbReference>
<feature type="domain" description="CAAX prenyl protease 2/Lysostaphin resistance protein A-like" evidence="2">
    <location>
        <begin position="142"/>
        <end position="239"/>
    </location>
</feature>
<keyword evidence="4" id="KW-1185">Reference proteome</keyword>
<keyword evidence="1" id="KW-0812">Transmembrane</keyword>
<evidence type="ECO:0000313" key="4">
    <source>
        <dbReference type="Proteomes" id="UP001597353"/>
    </source>
</evidence>
<dbReference type="InterPro" id="IPR003675">
    <property type="entry name" value="Rce1/LyrA-like_dom"/>
</dbReference>
<keyword evidence="1" id="KW-0472">Membrane</keyword>
<gene>
    <name evidence="3" type="ORF">ACFSGJ_17740</name>
</gene>
<feature type="transmembrane region" description="Helical" evidence="1">
    <location>
        <begin position="61"/>
        <end position="83"/>
    </location>
</feature>
<keyword evidence="3" id="KW-0378">Hydrolase</keyword>
<feature type="transmembrane region" description="Helical" evidence="1">
    <location>
        <begin position="21"/>
        <end position="41"/>
    </location>
</feature>